<keyword evidence="3" id="KW-1185">Reference proteome</keyword>
<dbReference type="EC" id="3.1.1.5" evidence="2"/>
<dbReference type="GO" id="GO:0004622">
    <property type="term" value="F:phosphatidylcholine lysophospholipase activity"/>
    <property type="evidence" value="ECO:0007669"/>
    <property type="project" value="UniProtKB-EC"/>
</dbReference>
<dbReference type="Gene3D" id="3.40.50.1820">
    <property type="entry name" value="alpha/beta hydrolase"/>
    <property type="match status" value="1"/>
</dbReference>
<dbReference type="SUPFAM" id="SSF53474">
    <property type="entry name" value="alpha/beta-Hydrolases"/>
    <property type="match status" value="1"/>
</dbReference>
<dbReference type="PANTHER" id="PTHR11614">
    <property type="entry name" value="PHOSPHOLIPASE-RELATED"/>
    <property type="match status" value="1"/>
</dbReference>
<evidence type="ECO:0000313" key="3">
    <source>
        <dbReference type="Proteomes" id="UP000528964"/>
    </source>
</evidence>
<dbReference type="Pfam" id="PF12146">
    <property type="entry name" value="Hydrolase_4"/>
    <property type="match status" value="1"/>
</dbReference>
<dbReference type="InterPro" id="IPR051044">
    <property type="entry name" value="MAG_DAG_Lipase"/>
</dbReference>
<protein>
    <submittedName>
        <fullName evidence="2">Lysophospholipase</fullName>
        <ecNumber evidence="2">3.1.1.5</ecNumber>
    </submittedName>
</protein>
<sequence length="299" mass="32675">MRILSAADGVRLRAAFWRPPGTARGTVCLFHGRIEFIEKYAETVGDLLGRGFAVATLDFRGQGGSQRLLRNPLKGHVADFAQYRLDAEALMRQLVFTDCPPPFFALGHSMSAPVLLTLAERQPQWFERIVLIAPLIGLRRNVNGRWAHGLAAGLCGAGLSRAYVPGGVDRPMSLLPFEGNPVTSDSKRYERTAALIRHAPELGLGAPTIGWLHAAYQATAAIGRRGRPEAFRVPTLIMTAGDDRIVDPLAGASFAARLRGGGHLMMRGARHEIMSERDDIRDLFWAAFDAFVPGSRALR</sequence>
<evidence type="ECO:0000259" key="1">
    <source>
        <dbReference type="Pfam" id="PF12146"/>
    </source>
</evidence>
<dbReference type="InterPro" id="IPR022742">
    <property type="entry name" value="Hydrolase_4"/>
</dbReference>
<dbReference type="InterPro" id="IPR029058">
    <property type="entry name" value="AB_hydrolase_fold"/>
</dbReference>
<accession>A0A7W6CUN7</accession>
<comment type="caution">
    <text evidence="2">The sequence shown here is derived from an EMBL/GenBank/DDBJ whole genome shotgun (WGS) entry which is preliminary data.</text>
</comment>
<dbReference type="Proteomes" id="UP000528964">
    <property type="component" value="Unassembled WGS sequence"/>
</dbReference>
<feature type="domain" description="Serine aminopeptidase S33" evidence="1">
    <location>
        <begin position="22"/>
        <end position="278"/>
    </location>
</feature>
<dbReference type="RefSeq" id="WP_343066155.1">
    <property type="nucleotide sequence ID" value="NZ_JACIDR010000001.1"/>
</dbReference>
<evidence type="ECO:0000313" key="2">
    <source>
        <dbReference type="EMBL" id="MBB3971438.1"/>
    </source>
</evidence>
<keyword evidence="2" id="KW-0378">Hydrolase</keyword>
<reference evidence="2 3" key="1">
    <citation type="submission" date="2020-08" db="EMBL/GenBank/DDBJ databases">
        <title>Genomic Encyclopedia of Type Strains, Phase IV (KMG-IV): sequencing the most valuable type-strain genomes for metagenomic binning, comparative biology and taxonomic classification.</title>
        <authorList>
            <person name="Goeker M."/>
        </authorList>
    </citation>
    <scope>NUCLEOTIDE SEQUENCE [LARGE SCALE GENOMIC DNA]</scope>
    <source>
        <strain evidence="2 3">DSM 25481</strain>
    </source>
</reference>
<dbReference type="EMBL" id="JACIDR010000001">
    <property type="protein sequence ID" value="MBB3971438.1"/>
    <property type="molecule type" value="Genomic_DNA"/>
</dbReference>
<gene>
    <name evidence="2" type="ORF">GGR24_000071</name>
</gene>
<organism evidence="2 3">
    <name type="scientific">Hansschlegelia beijingensis</name>
    <dbReference type="NCBI Taxonomy" id="1133344"/>
    <lineage>
        <taxon>Bacteria</taxon>
        <taxon>Pseudomonadati</taxon>
        <taxon>Pseudomonadota</taxon>
        <taxon>Alphaproteobacteria</taxon>
        <taxon>Hyphomicrobiales</taxon>
        <taxon>Methylopilaceae</taxon>
        <taxon>Hansschlegelia</taxon>
    </lineage>
</organism>
<proteinExistence type="predicted"/>
<name>A0A7W6CUN7_9HYPH</name>
<dbReference type="AlphaFoldDB" id="A0A7W6CUN7"/>